<evidence type="ECO:0000313" key="2">
    <source>
        <dbReference type="Proteomes" id="UP001196980"/>
    </source>
</evidence>
<organism evidence="1 2">
    <name type="scientific">Candidatus Magnetobacterium casense</name>
    <dbReference type="NCBI Taxonomy" id="1455061"/>
    <lineage>
        <taxon>Bacteria</taxon>
        <taxon>Pseudomonadati</taxon>
        <taxon>Nitrospirota</taxon>
        <taxon>Thermodesulfovibrionia</taxon>
        <taxon>Thermodesulfovibrionales</taxon>
        <taxon>Candidatus Magnetobacteriaceae</taxon>
        <taxon>Candidatus Magnetobacterium</taxon>
    </lineage>
</organism>
<evidence type="ECO:0000313" key="1">
    <source>
        <dbReference type="EMBL" id="MBV6340081.1"/>
    </source>
</evidence>
<protein>
    <recommendedName>
        <fullName evidence="3">PpiC domain-containing protein</fullName>
    </recommendedName>
</protein>
<keyword evidence="2" id="KW-1185">Reference proteome</keyword>
<reference evidence="1 2" key="1">
    <citation type="journal article" date="2020" name="J Geophys Res Biogeosci">
        <title>Magnetotaxis as an Adaptation to Enable Bacterial Shuttling of Microbial Sulfur and Sulfur Cycling Across Aquatic Oxic#Anoxic Interfaces.</title>
        <authorList>
            <person name="Li J."/>
            <person name="Liu P."/>
            <person name="Wang J."/>
            <person name="Roberts A.P."/>
            <person name="Pan Y."/>
        </authorList>
    </citation>
    <scope>NUCLEOTIDE SEQUENCE [LARGE SCALE GENOMIC DNA]</scope>
    <source>
        <strain evidence="1 2">MYR-1_YQ</strain>
    </source>
</reference>
<dbReference type="PANTHER" id="PTHR47245:SF2">
    <property type="entry name" value="PEPTIDYL-PROLYL CIS-TRANS ISOMERASE HP_0175-RELATED"/>
    <property type="match status" value="1"/>
</dbReference>
<evidence type="ECO:0008006" key="3">
    <source>
        <dbReference type="Google" id="ProtNLM"/>
    </source>
</evidence>
<accession>A0ABS6RTY3</accession>
<dbReference type="InterPro" id="IPR050245">
    <property type="entry name" value="PrsA_foldase"/>
</dbReference>
<name>A0ABS6RTY3_9BACT</name>
<dbReference type="Proteomes" id="UP001196980">
    <property type="component" value="Unassembled WGS sequence"/>
</dbReference>
<comment type="caution">
    <text evidence="1">The sequence shown here is derived from an EMBL/GenBank/DDBJ whole genome shotgun (WGS) entry which is preliminary data.</text>
</comment>
<dbReference type="EMBL" id="JABXWD010000005">
    <property type="protein sequence ID" value="MBV6340081.1"/>
    <property type="molecule type" value="Genomic_DNA"/>
</dbReference>
<dbReference type="PANTHER" id="PTHR47245">
    <property type="entry name" value="PEPTIDYLPROLYL ISOMERASE"/>
    <property type="match status" value="1"/>
</dbReference>
<gene>
    <name evidence="1" type="ORF">HWQ67_00635</name>
</gene>
<sequence>MSKQLKWARGVAGLLCILLMMVLTVHSARGEDDPVVAKIGDTVITLSKFTGQVKQKLSAKDQHRWQQINNVLDDMLTDILFSKEAVEEGLDKEPANMTAIKDVSEDKRVEVLAGAYKAKFLIPVKVTEQEAAEFYVNNLNLYNMPKIYGGYMFSVEKKDVKDNDCTQTCKDLAQEVYSRFDSKFDTEAFIRLKEELTAKYPDLKIVLTQLSHWEGKVKDGPYVKALKEFVQMKKGETKMSEAQDRYIVVSLTSIYEPEIYRFEEVKSRVIADMERNSLQKKYNETLKRLAEKYKLYVNPQFIELAAKELKNKPEDKSNE</sequence>
<proteinExistence type="predicted"/>
<dbReference type="RefSeq" id="WP_218250700.1">
    <property type="nucleotide sequence ID" value="NZ_JABXWD010000005.1"/>
</dbReference>